<proteinExistence type="predicted"/>
<sequence length="222" mass="24719">MNKYVFVAVFMCALAFTNAKPSHDKEVETNSSESGELEFKKIAQQIKDQYNTSLLLDIATMAVGEEVQNCIEAVELGNDTFCHMIQENFVTCFKPVAVVINTCMPEESKDLPFMIGKMIHGVIEQACHSTVEDILEIFNPCIYEKDPETIHACEEIDTVVGEHQNKLPSKSLICQTLPKVKNCAKAMVDGSCKNQVTKNAVLKFHDAIEHSVKEDCDALNKA</sequence>
<reference evidence="2" key="1">
    <citation type="submission" date="2022-01" db="EMBL/GenBank/DDBJ databases">
        <authorList>
            <person name="King R."/>
        </authorList>
    </citation>
    <scope>NUCLEOTIDE SEQUENCE</scope>
</reference>
<keyword evidence="3" id="KW-1185">Reference proteome</keyword>
<dbReference type="Proteomes" id="UP001153636">
    <property type="component" value="Chromosome 11"/>
</dbReference>
<organism evidence="2 3">
    <name type="scientific">Psylliodes chrysocephalus</name>
    <dbReference type="NCBI Taxonomy" id="3402493"/>
    <lineage>
        <taxon>Eukaryota</taxon>
        <taxon>Metazoa</taxon>
        <taxon>Ecdysozoa</taxon>
        <taxon>Arthropoda</taxon>
        <taxon>Hexapoda</taxon>
        <taxon>Insecta</taxon>
        <taxon>Pterygota</taxon>
        <taxon>Neoptera</taxon>
        <taxon>Endopterygota</taxon>
        <taxon>Coleoptera</taxon>
        <taxon>Polyphaga</taxon>
        <taxon>Cucujiformia</taxon>
        <taxon>Chrysomeloidea</taxon>
        <taxon>Chrysomelidae</taxon>
        <taxon>Galerucinae</taxon>
        <taxon>Alticini</taxon>
        <taxon>Psylliodes</taxon>
    </lineage>
</organism>
<feature type="signal peptide" evidence="1">
    <location>
        <begin position="1"/>
        <end position="19"/>
    </location>
</feature>
<evidence type="ECO:0000313" key="3">
    <source>
        <dbReference type="Proteomes" id="UP001153636"/>
    </source>
</evidence>
<gene>
    <name evidence="2" type="ORF">PSYICH_LOCUS2602</name>
</gene>
<feature type="chain" id="PRO_5040387963" evidence="1">
    <location>
        <begin position="20"/>
        <end position="222"/>
    </location>
</feature>
<evidence type="ECO:0000313" key="2">
    <source>
        <dbReference type="EMBL" id="CAH1101383.1"/>
    </source>
</evidence>
<protein>
    <submittedName>
        <fullName evidence="2">Uncharacterized protein</fullName>
    </submittedName>
</protein>
<evidence type="ECO:0000256" key="1">
    <source>
        <dbReference type="SAM" id="SignalP"/>
    </source>
</evidence>
<name>A0A9P0CJT7_9CUCU</name>
<dbReference type="AlphaFoldDB" id="A0A9P0CJT7"/>
<keyword evidence="1" id="KW-0732">Signal</keyword>
<dbReference type="EMBL" id="OV651823">
    <property type="protein sequence ID" value="CAH1101383.1"/>
    <property type="molecule type" value="Genomic_DNA"/>
</dbReference>
<dbReference type="OrthoDB" id="6760427at2759"/>
<accession>A0A9P0CJT7</accession>